<dbReference type="GO" id="GO:0003735">
    <property type="term" value="F:structural constituent of ribosome"/>
    <property type="evidence" value="ECO:0007669"/>
    <property type="project" value="InterPro"/>
</dbReference>
<dbReference type="HOGENOM" id="CLU_1416120_0_0_1"/>
<dbReference type="Proteomes" id="UP000008383">
    <property type="component" value="Unassembled WGS sequence"/>
</dbReference>
<evidence type="ECO:0000256" key="4">
    <source>
        <dbReference type="ARBA" id="ARBA00023128"/>
    </source>
</evidence>
<evidence type="ECO:0000256" key="3">
    <source>
        <dbReference type="ARBA" id="ARBA00022980"/>
    </source>
</evidence>
<dbReference type="GO" id="GO:0005762">
    <property type="term" value="C:mitochondrial large ribosomal subunit"/>
    <property type="evidence" value="ECO:0007669"/>
    <property type="project" value="TreeGrafter"/>
</dbReference>
<dbReference type="Gene3D" id="3.30.780.10">
    <property type="entry name" value="SUI1-like domain"/>
    <property type="match status" value="1"/>
</dbReference>
<dbReference type="EMBL" id="ACYE01000336">
    <property type="protein sequence ID" value="EFE39476.1"/>
    <property type="molecule type" value="Genomic_DNA"/>
</dbReference>
<dbReference type="InterPro" id="IPR007740">
    <property type="entry name" value="Ribosomal_mL49"/>
</dbReference>
<dbReference type="KEGG" id="tve:TRV_05873"/>
<keyword evidence="3" id="KW-0689">Ribosomal protein</keyword>
<dbReference type="GeneID" id="9583864"/>
<keyword evidence="4" id="KW-0496">Mitochondrion</keyword>
<accession>D4DFC7</accession>
<protein>
    <recommendedName>
        <fullName evidence="6">Large ribosomal subunit protein mL49</fullName>
    </recommendedName>
</protein>
<dbReference type="OrthoDB" id="19439at2759"/>
<gene>
    <name evidence="8" type="ORF">TRV_05873</name>
</gene>
<comment type="similarity">
    <text evidence="2">Belongs to the mitochondrion-specific ribosomal protein mL49 family.</text>
</comment>
<comment type="caution">
    <text evidence="8">The sequence shown here is derived from an EMBL/GenBank/DDBJ whole genome shotgun (WGS) entry which is preliminary data.</text>
</comment>
<evidence type="ECO:0000256" key="2">
    <source>
        <dbReference type="ARBA" id="ARBA00005677"/>
    </source>
</evidence>
<evidence type="ECO:0000256" key="1">
    <source>
        <dbReference type="ARBA" id="ARBA00004173"/>
    </source>
</evidence>
<dbReference type="RefSeq" id="XP_003020100.1">
    <property type="nucleotide sequence ID" value="XM_003020054.1"/>
</dbReference>
<evidence type="ECO:0000256" key="6">
    <source>
        <dbReference type="ARBA" id="ARBA00035191"/>
    </source>
</evidence>
<evidence type="ECO:0000256" key="7">
    <source>
        <dbReference type="SAM" id="MobiDB-lite"/>
    </source>
</evidence>
<keyword evidence="5" id="KW-0687">Ribonucleoprotein</keyword>
<comment type="subcellular location">
    <subcellularLocation>
        <location evidence="1">Mitochondrion</location>
    </subcellularLocation>
</comment>
<proteinExistence type="inferred from homology"/>
<dbReference type="AlphaFoldDB" id="D4DFC7"/>
<evidence type="ECO:0000313" key="9">
    <source>
        <dbReference type="Proteomes" id="UP000008383"/>
    </source>
</evidence>
<dbReference type="Pfam" id="PF05046">
    <property type="entry name" value="Img2"/>
    <property type="match status" value="1"/>
</dbReference>
<feature type="compositionally biased region" description="Low complexity" evidence="7">
    <location>
        <begin position="39"/>
        <end position="56"/>
    </location>
</feature>
<dbReference type="PANTHER" id="PTHR13477:SF0">
    <property type="entry name" value="LARGE RIBOSOMAL SUBUNIT PROTEIN ML49"/>
    <property type="match status" value="1"/>
</dbReference>
<evidence type="ECO:0000256" key="5">
    <source>
        <dbReference type="ARBA" id="ARBA00023274"/>
    </source>
</evidence>
<feature type="region of interest" description="Disordered" evidence="7">
    <location>
        <begin position="33"/>
        <end position="56"/>
    </location>
</feature>
<dbReference type="PANTHER" id="PTHR13477">
    <property type="entry name" value="MITOCHONDRIAL 39S RIBOSOMAL PROTEIN L49"/>
    <property type="match status" value="1"/>
</dbReference>
<evidence type="ECO:0000313" key="8">
    <source>
        <dbReference type="EMBL" id="EFE39476.1"/>
    </source>
</evidence>
<dbReference type="GO" id="GO:0006412">
    <property type="term" value="P:translation"/>
    <property type="evidence" value="ECO:0007669"/>
    <property type="project" value="InterPro"/>
</dbReference>
<sequence>MAAYINISDIVSHSFPATSSRTIVTHITRPFTAPKSTRSQASLQPQQSAPAGQADSLPLTNLPYFIRRTPSNQLPIYLVTKAGGTKQETRLRKTEGDLNALRDDLVKYLGLESKPSEVYINQTNGHITVKVRCFPFTHDRTGSCLTVLVSRDGESQKLRNSSLIDDSEREKSPLFFLSKMYYSIPLLLQNGV</sequence>
<name>D4DFC7_TRIVH</name>
<reference evidence="9" key="1">
    <citation type="journal article" date="2011" name="Genome Biol.">
        <title>Comparative and functional genomics provide insights into the pathogenicity of dermatophytic fungi.</title>
        <authorList>
            <person name="Burmester A."/>
            <person name="Shelest E."/>
            <person name="Gloeckner G."/>
            <person name="Heddergott C."/>
            <person name="Schindler S."/>
            <person name="Staib P."/>
            <person name="Heidel A."/>
            <person name="Felder M."/>
            <person name="Petzold A."/>
            <person name="Szafranski K."/>
            <person name="Feuermann M."/>
            <person name="Pedruzzi I."/>
            <person name="Priebe S."/>
            <person name="Groth M."/>
            <person name="Winkler R."/>
            <person name="Li W."/>
            <person name="Kniemeyer O."/>
            <person name="Schroeckh V."/>
            <person name="Hertweck C."/>
            <person name="Hube B."/>
            <person name="White T.C."/>
            <person name="Platzer M."/>
            <person name="Guthke R."/>
            <person name="Heitman J."/>
            <person name="Woestemeyer J."/>
            <person name="Zipfel P.F."/>
            <person name="Monod M."/>
            <person name="Brakhage A.A."/>
        </authorList>
    </citation>
    <scope>NUCLEOTIDE SEQUENCE [LARGE SCALE GENOMIC DNA]</scope>
    <source>
        <strain evidence="9">HKI 0517</strain>
    </source>
</reference>
<keyword evidence="9" id="KW-1185">Reference proteome</keyword>
<organism evidence="8 9">
    <name type="scientific">Trichophyton verrucosum (strain HKI 0517)</name>
    <dbReference type="NCBI Taxonomy" id="663202"/>
    <lineage>
        <taxon>Eukaryota</taxon>
        <taxon>Fungi</taxon>
        <taxon>Dikarya</taxon>
        <taxon>Ascomycota</taxon>
        <taxon>Pezizomycotina</taxon>
        <taxon>Eurotiomycetes</taxon>
        <taxon>Eurotiomycetidae</taxon>
        <taxon>Onygenales</taxon>
        <taxon>Arthrodermataceae</taxon>
        <taxon>Trichophyton</taxon>
    </lineage>
</organism>